<proteinExistence type="predicted"/>
<dbReference type="GO" id="GO:0004843">
    <property type="term" value="F:cysteine-type deubiquitinase activity"/>
    <property type="evidence" value="ECO:0007669"/>
    <property type="project" value="InterPro"/>
</dbReference>
<feature type="compositionally biased region" description="Polar residues" evidence="1">
    <location>
        <begin position="43"/>
        <end position="55"/>
    </location>
</feature>
<feature type="region of interest" description="Disordered" evidence="1">
    <location>
        <begin position="1"/>
        <end position="110"/>
    </location>
</feature>
<dbReference type="Pfam" id="PF12030">
    <property type="entry name" value="DUF3517"/>
    <property type="match status" value="1"/>
</dbReference>
<dbReference type="PROSITE" id="PS00973">
    <property type="entry name" value="USP_2"/>
    <property type="match status" value="1"/>
</dbReference>
<keyword evidence="3" id="KW-0378">Hydrolase</keyword>
<dbReference type="Gene3D" id="3.90.70.10">
    <property type="entry name" value="Cysteine proteinases"/>
    <property type="match status" value="1"/>
</dbReference>
<dbReference type="InterPro" id="IPR038765">
    <property type="entry name" value="Papain-like_cys_pep_sf"/>
</dbReference>
<feature type="domain" description="USP" evidence="2">
    <location>
        <begin position="1690"/>
        <end position="2005"/>
    </location>
</feature>
<accession>F0XNJ2</accession>
<evidence type="ECO:0000313" key="3">
    <source>
        <dbReference type="EMBL" id="EFX00717.1"/>
    </source>
</evidence>
<evidence type="ECO:0000259" key="2">
    <source>
        <dbReference type="PROSITE" id="PS50235"/>
    </source>
</evidence>
<dbReference type="GO" id="GO:0005829">
    <property type="term" value="C:cytosol"/>
    <property type="evidence" value="ECO:0007669"/>
    <property type="project" value="TreeGrafter"/>
</dbReference>
<dbReference type="InterPro" id="IPR021905">
    <property type="entry name" value="DUF3517"/>
</dbReference>
<keyword evidence="4" id="KW-1185">Reference proteome</keyword>
<evidence type="ECO:0000256" key="1">
    <source>
        <dbReference type="SAM" id="MobiDB-lite"/>
    </source>
</evidence>
<dbReference type="Proteomes" id="UP000007796">
    <property type="component" value="Unassembled WGS sequence"/>
</dbReference>
<name>F0XNJ2_GROCL</name>
<dbReference type="InterPro" id="IPR018200">
    <property type="entry name" value="USP_CS"/>
</dbReference>
<dbReference type="InParanoid" id="F0XNJ2"/>
<feature type="compositionally biased region" description="Polar residues" evidence="1">
    <location>
        <begin position="84"/>
        <end position="99"/>
    </location>
</feature>
<dbReference type="InterPro" id="IPR001394">
    <property type="entry name" value="Peptidase_C19_UCH"/>
</dbReference>
<dbReference type="GO" id="GO:0005634">
    <property type="term" value="C:nucleus"/>
    <property type="evidence" value="ECO:0007669"/>
    <property type="project" value="TreeGrafter"/>
</dbReference>
<dbReference type="PANTHER" id="PTHR24006">
    <property type="entry name" value="UBIQUITIN CARBOXYL-TERMINAL HYDROLASE"/>
    <property type="match status" value="1"/>
</dbReference>
<evidence type="ECO:0000313" key="4">
    <source>
        <dbReference type="Proteomes" id="UP000007796"/>
    </source>
</evidence>
<dbReference type="Pfam" id="PF00443">
    <property type="entry name" value="UCH"/>
    <property type="match status" value="1"/>
</dbReference>
<dbReference type="STRING" id="655863.F0XNJ2"/>
<dbReference type="RefSeq" id="XP_014170199.1">
    <property type="nucleotide sequence ID" value="XM_014314724.1"/>
</dbReference>
<dbReference type="HOGENOM" id="CLU_228178_0_0_1"/>
<organism evidence="4">
    <name type="scientific">Grosmannia clavigera (strain kw1407 / UAMH 11150)</name>
    <name type="common">Blue stain fungus</name>
    <name type="synonym">Graphiocladiella clavigera</name>
    <dbReference type="NCBI Taxonomy" id="655863"/>
    <lineage>
        <taxon>Eukaryota</taxon>
        <taxon>Fungi</taxon>
        <taxon>Dikarya</taxon>
        <taxon>Ascomycota</taxon>
        <taxon>Pezizomycotina</taxon>
        <taxon>Sordariomycetes</taxon>
        <taxon>Sordariomycetidae</taxon>
        <taxon>Ophiostomatales</taxon>
        <taxon>Ophiostomataceae</taxon>
        <taxon>Leptographium</taxon>
    </lineage>
</organism>
<dbReference type="PROSITE" id="PS50235">
    <property type="entry name" value="USP_3"/>
    <property type="match status" value="1"/>
</dbReference>
<feature type="compositionally biased region" description="Low complexity" evidence="1">
    <location>
        <begin position="68"/>
        <end position="83"/>
    </location>
</feature>
<sequence length="2630" mass="295082">MDRDSRSPEIETRERAVSSEPTGTRPNPFEDGDESSRKRRRTSTIAGSRSRSVETVHSLKGCEAGLNTSPPTTATSKSPPTATEDGTMTIDTSLENTPESAPHTPDNTAPPAHVTLSLRNSAHRVLDTIPSSPCSTPQSPIPALPVWPLGGEATTLEAGPYDAAPMQHPAILGIFGALGSDRAADSDSLRVSRSDTTSPPVEVIGGQLEDDADFGIAQTQVMLLPDEQDEQGGIPADPSSDFPYQNATETHAEIMAKLINYMSTDVHVAQNIRTWIDSYLLFAKGAPFDMVLASYRQHRALWFALPDLVWGVPNLRSPTFAILDEILRERLLDFCESFANITAYFVEFDFEILQQSRSPDELQPRDFISSHYLIALSSITRREVSPRDDDRIRVPERDEITDIMDRFLSFHDFPPCGTLLLLDRLLQAQIAMMPTTPRIIENFGQICVMASFVIREAGRKLVFSNHRLPGATVLNSRIALGHDIFKTASAALSTIIENHITHLTYDNASQQISALGDIILLCLKADNTEAAVVIEEFQSAHPDIRIEFIPDVYAMEWRFGMFCRLIMCSQMQLRVMAVTNLCQELVLCWRRYGEHLPESARGAPVLKLVSNFLAATGVVAYLLGPTCHPEITAESGNIIGFLAVTRTYTNEHTDLFWQTVTNTQDPRISEALLRMTCRITHLFSYDAVIYLCQKMLELPISAYNQTMREFCDAILRHVSSKAPLEGPPLDTIPFAVCLHILRESSVPGLKTPTAYPELQSFAIEKLGELLKSIGIEPDQRQILYRSCLSDIREKSPTTLGSLCAINIINRHFGSRDLAVLTTENNLTELLVNDIEHAVIEGRQLGSPAVISGNTNSPRRDTIFQIVVSHATTLTPELSARLWNLMVGPGAACADDRTASWKVLIACIKRSRLESNPFLSLCFSKFLPVLPPSCFCEGLLEFIQDNLMPLVNDVSSIVLDDEDMNADRSILEQLWRIVLTAPPGTIELEAISLLVKDVYIESRLILSFPHHRARKVHLALVNRCLRHLSSAAKKLKLYNNDGISSGDDDSLVVLPSGSQIQEQEALFVRSLCVLKEFHRLYRTKSNFSAPDLGSYLSESPENIKGEPAQLKYQSFDGVSQTEVKPLNIGRRNTAGSLLASLREATGFDNYRVFYRGQAFMPRESDICRPLEELRIHDGLILVKKESDPQTPPPQVRPGTSPVDIEILGHFKELWEYLSMEEKLAREIHRFLSVLPVEGSFLQKFGNPDLSYKDIFPIGQPYKSLYAVYGLREYLQLHRRAVGPIKGVTGVGGETGSSGSHELATDDSRITGTVPVSLNAQAPSEEQSSVKAYKEALATAKRLSIAAICDPDVTQFSTSVDLQISLSSMLIDIFGFILNETLSCPPHADLDGTLSNRLMSILRVAIDAPSTESSVRLVQLSIEAIIDSCAVSSSFWEAFKQNESVSQIFGQLLLEDQRQHIRQLVAKRIGGQFTDQRHSNAVKSSEFRDFFWPIIEDLIPKAIHHPEKCEDIFGLTCRLFHMMRGSKSSVLNMPSFSAQISNLVLSYTTFEDVTQPDITDNAASGLLQVLSAIIRTSKKTDFRDWFPANFVNKLFWKHLFPPWQYKAENEEDGVYSSQSTFPRVLISLVSRTELISIISELMDADKTQLPALTQNLDQLVPCEKSDDDEPYHYDLPQQFDRTKALRAPCGYVGLRNLSNTCYLNSLLTQLFMNVEFRRFMMNVEIRDETNSQKLLFQTRLLFSFMQDSIRRYADTQQCVANIKTYDDTPVDIHSQMDVDEFYNLLFDRWEGQMVSAETKRALRNFYGGQLVQQVKSKECEHVSERLEPFSAIQCDIKGKASLQESLQAYVDGEIMEGGRACLKDIPDNLILHLKRFDFNLRTLQRSKINDYFSFPHELDMRPYTIDQLSSPSEKKSADIFELVGVLVHSGTAESGHYYSYIRERPSSGPEAGWVEFNDDVVSAWDPSLLELSCFGGIDRRPSHFGGDSSGIAIDKPYSAYMLFYQRASSLAKEQEALAASKRSSPVRMEVPAAIADHIRFENTSLVRRHCLYDPQHIPFVNNVLNSVSRKCSANHRLESLSMQMALSHLDQVASRNRDLPDFQSLLNSILMVCQRCQNCYLAVFEYFDERHDVLRQLIQRSPEVVVRQEVSNFLIHTIRAIKETFPERYGLVLGAEDIALSSEQMELDQNNSILRSAAYMMQTLWEHIHVSLRSWYETFGFMTAFVRMGRPELAVFLDIDGLRRVVMAISADSSLSMEPQYVRMLQAVQRRLPNRPPSYENMIALADTLLAGMYPDRAGTRSREELFVDDNVSRFILSQKSADGDLPMTRTELILMGRNWTNGYGNIFVEKLISIDQNTMAADSIIIRLMASHPPMEGKVLTTLMANISSDAAAHYQEPFLRVAKIFLRHAKSADLVFQLSKYISEQCRGLSNTDGRAFFEVLGELFYGRANSTDGMDQAALIRGLHLLPLWAPGLLGYYDTSVSNDVEIFLRENLFQFGTTPQFEDSQGGAERALALTSAARQLGLECLKYMKMFFVDRGVQVSANVVTAFQRVVAQCRPYYLEDDGEDGVADEFHTLDSTVPEQLKRLVVEDLEEDVSDWNSSHCSSEPVDSLGDVSMQTAADLNDMDMP</sequence>
<dbReference type="PANTHER" id="PTHR24006:SF827">
    <property type="entry name" value="UBIQUITIN CARBOXYL-TERMINAL HYDROLASE 34"/>
    <property type="match status" value="1"/>
</dbReference>
<dbReference type="InterPro" id="IPR028889">
    <property type="entry name" value="USP"/>
</dbReference>
<gene>
    <name evidence="3" type="ORF">CMQ_7719</name>
</gene>
<dbReference type="InterPro" id="IPR050164">
    <property type="entry name" value="Peptidase_C19"/>
</dbReference>
<dbReference type="SUPFAM" id="SSF54001">
    <property type="entry name" value="Cysteine proteinases"/>
    <property type="match status" value="1"/>
</dbReference>
<dbReference type="GO" id="GO:0016579">
    <property type="term" value="P:protein deubiquitination"/>
    <property type="evidence" value="ECO:0007669"/>
    <property type="project" value="InterPro"/>
</dbReference>
<protein>
    <submittedName>
        <fullName evidence="3">Ubiquitin c-terminal hydrolase</fullName>
    </submittedName>
</protein>
<reference evidence="3 4" key="1">
    <citation type="journal article" date="2011" name="Proc. Natl. Acad. Sci. U.S.A.">
        <title>Genome and transcriptome analyses of the mountain pine beetle-fungal symbiont Grosmannia clavigera, a lodgepole pine pathogen.</title>
        <authorList>
            <person name="DiGuistini S."/>
            <person name="Wang Y."/>
            <person name="Liao N.Y."/>
            <person name="Taylor G."/>
            <person name="Tanguay P."/>
            <person name="Feau N."/>
            <person name="Henrissat B."/>
            <person name="Chan S.K."/>
            <person name="Hesse-Orce U."/>
            <person name="Alamouti S.M."/>
            <person name="Tsui C.K.M."/>
            <person name="Docking R.T."/>
            <person name="Levasseur A."/>
            <person name="Haridas S."/>
            <person name="Robertson G."/>
            <person name="Birol I."/>
            <person name="Holt R.A."/>
            <person name="Marra M.A."/>
            <person name="Hamelin R.C."/>
            <person name="Hirst M."/>
            <person name="Jones S.J.M."/>
            <person name="Bohlmann J."/>
            <person name="Breuil C."/>
        </authorList>
    </citation>
    <scope>NUCLEOTIDE SEQUENCE [LARGE SCALE GENOMIC DNA]</scope>
    <source>
        <strain evidence="4">kw1407 / UAMH 11150</strain>
    </source>
</reference>
<feature type="compositionally biased region" description="Basic and acidic residues" evidence="1">
    <location>
        <begin position="1"/>
        <end position="17"/>
    </location>
</feature>
<dbReference type="eggNOG" id="KOG1866">
    <property type="taxonomic scope" value="Eukaryota"/>
</dbReference>
<dbReference type="OrthoDB" id="420187at2759"/>
<dbReference type="EMBL" id="GL629801">
    <property type="protein sequence ID" value="EFX00717.1"/>
    <property type="molecule type" value="Genomic_DNA"/>
</dbReference>
<dbReference type="GeneID" id="25981294"/>